<dbReference type="KEGG" id="dlu:A6035_07670"/>
<dbReference type="SUPFAM" id="SSF55124">
    <property type="entry name" value="Nitrite/Sulfite reductase N-terminal domain-like"/>
    <property type="match status" value="2"/>
</dbReference>
<feature type="domain" description="Nitrite/Sulfite reductase ferredoxin-like" evidence="2">
    <location>
        <begin position="53"/>
        <end position="98"/>
    </location>
</feature>
<sequence>MRQIIPEHARAPGPPTPLWSGRPILWSAMDDSAADHHPGPRNVSATTDGDRARLHFPGGRLRPSDWTALAALAADHGGAVHTVAGGGLELRGIEPEPAGGVQQDGDDPTARRLWERATDTGLLPPGGPRRLPVVLASPLAGLLDGHHDLADLPDRLSAALAGHTGIDALAGRLLLGLDDGSGDVLAHTPDLAAVVDGPGGTARIHVAGRAIAVRVPVDHAAVVLADVAAHLARSAGPADVPASGELHDLVVVALDSHPLTTTVTRDAGARVTSPSTPVERRLAAAPPTVGWVDTSDGLVSLLAVVAEGAIPARLAEFLGAVERPGTVSADGVIGLHGLTEGMAEQVVRVLAPMGMIFDATSPWVTGSA</sequence>
<accession>A0A2S1R709</accession>
<evidence type="ECO:0000259" key="2">
    <source>
        <dbReference type="Pfam" id="PF03460"/>
    </source>
</evidence>
<evidence type="ECO:0000313" key="3">
    <source>
        <dbReference type="EMBL" id="AWH92063.1"/>
    </source>
</evidence>
<organism evidence="3 4">
    <name type="scientific">Dietzia lutea</name>
    <dbReference type="NCBI Taxonomy" id="546160"/>
    <lineage>
        <taxon>Bacteria</taxon>
        <taxon>Bacillati</taxon>
        <taxon>Actinomycetota</taxon>
        <taxon>Actinomycetes</taxon>
        <taxon>Mycobacteriales</taxon>
        <taxon>Dietziaceae</taxon>
        <taxon>Dietzia</taxon>
    </lineage>
</organism>
<keyword evidence="4" id="KW-1185">Reference proteome</keyword>
<dbReference type="InterPro" id="IPR005117">
    <property type="entry name" value="NiRdtase/SiRdtase_haem-b_fer"/>
</dbReference>
<protein>
    <recommendedName>
        <fullName evidence="2">Nitrite/Sulfite reductase ferredoxin-like domain-containing protein</fullName>
    </recommendedName>
</protein>
<dbReference type="Pfam" id="PF03460">
    <property type="entry name" value="NIR_SIR_ferr"/>
    <property type="match status" value="1"/>
</dbReference>
<evidence type="ECO:0000256" key="1">
    <source>
        <dbReference type="SAM" id="MobiDB-lite"/>
    </source>
</evidence>
<dbReference type="GO" id="GO:0016491">
    <property type="term" value="F:oxidoreductase activity"/>
    <property type="evidence" value="ECO:0007669"/>
    <property type="project" value="InterPro"/>
</dbReference>
<gene>
    <name evidence="3" type="ORF">A6035_07670</name>
</gene>
<feature type="region of interest" description="Disordered" evidence="1">
    <location>
        <begin position="30"/>
        <end position="51"/>
    </location>
</feature>
<reference evidence="3 4" key="1">
    <citation type="submission" date="2016-04" db="EMBL/GenBank/DDBJ databases">
        <title>Complete genome sequence of Dietzia lutea YIM 80766T, a strain isolated from desert soil in Egypt.</title>
        <authorList>
            <person name="Zhao J."/>
            <person name="Hu B."/>
            <person name="Geng S."/>
            <person name="Nie Y."/>
            <person name="Tang Y."/>
        </authorList>
    </citation>
    <scope>NUCLEOTIDE SEQUENCE [LARGE SCALE GENOMIC DNA]</scope>
    <source>
        <strain evidence="3 4">YIM 80766</strain>
    </source>
</reference>
<dbReference type="InterPro" id="IPR036136">
    <property type="entry name" value="Nit/Sulf_reduc_fer-like_dom_sf"/>
</dbReference>
<dbReference type="EMBL" id="CP015449">
    <property type="protein sequence ID" value="AWH92063.1"/>
    <property type="molecule type" value="Genomic_DNA"/>
</dbReference>
<name>A0A2S1R709_9ACTN</name>
<dbReference type="AlphaFoldDB" id="A0A2S1R709"/>
<evidence type="ECO:0000313" key="4">
    <source>
        <dbReference type="Proteomes" id="UP000244928"/>
    </source>
</evidence>
<dbReference type="Proteomes" id="UP000244928">
    <property type="component" value="Chromosome"/>
</dbReference>
<proteinExistence type="predicted"/>